<dbReference type="PANTHER" id="PTHR40275">
    <property type="entry name" value="SSL7038 PROTEIN"/>
    <property type="match status" value="1"/>
</dbReference>
<dbReference type="Proteomes" id="UP000015453">
    <property type="component" value="Unassembled WGS sequence"/>
</dbReference>
<gene>
    <name evidence="1" type="ORF">M569_17033</name>
</gene>
<dbReference type="AlphaFoldDB" id="S8DEG4"/>
<dbReference type="Pfam" id="PF21716">
    <property type="entry name" value="dnstrm_HI1420"/>
    <property type="match status" value="1"/>
</dbReference>
<proteinExistence type="predicted"/>
<name>S8DEG4_9LAMI</name>
<sequence>MTRSTPYKDYLYKTLADPIRAAEYLNAALEEDDLPTFILALKDVVEAVGGGVGNVAQKSHLNRENLYKMLSKHGNPRLSSLKQLMHSLGLEMQVTP</sequence>
<dbReference type="InterPro" id="IPR014057">
    <property type="entry name" value="HI1420"/>
</dbReference>
<evidence type="ECO:0000313" key="1">
    <source>
        <dbReference type="EMBL" id="EPS57787.1"/>
    </source>
</evidence>
<organism evidence="1 2">
    <name type="scientific">Genlisea aurea</name>
    <dbReference type="NCBI Taxonomy" id="192259"/>
    <lineage>
        <taxon>Eukaryota</taxon>
        <taxon>Viridiplantae</taxon>
        <taxon>Streptophyta</taxon>
        <taxon>Embryophyta</taxon>
        <taxon>Tracheophyta</taxon>
        <taxon>Spermatophyta</taxon>
        <taxon>Magnoliopsida</taxon>
        <taxon>eudicotyledons</taxon>
        <taxon>Gunneridae</taxon>
        <taxon>Pentapetalae</taxon>
        <taxon>asterids</taxon>
        <taxon>lamiids</taxon>
        <taxon>Lamiales</taxon>
        <taxon>Lentibulariaceae</taxon>
        <taxon>Genlisea</taxon>
    </lineage>
</organism>
<dbReference type="EMBL" id="AUSU01009839">
    <property type="protein sequence ID" value="EPS57787.1"/>
    <property type="molecule type" value="Genomic_DNA"/>
</dbReference>
<accession>S8DEG4</accession>
<evidence type="ECO:0000313" key="2">
    <source>
        <dbReference type="Proteomes" id="UP000015453"/>
    </source>
</evidence>
<keyword evidence="2" id="KW-1185">Reference proteome</keyword>
<dbReference type="PANTHER" id="PTHR40275:SF1">
    <property type="entry name" value="SSL7038 PROTEIN"/>
    <property type="match status" value="1"/>
</dbReference>
<reference evidence="1 2" key="1">
    <citation type="journal article" date="2013" name="BMC Genomics">
        <title>The miniature genome of a carnivorous plant Genlisea aurea contains a low number of genes and short non-coding sequences.</title>
        <authorList>
            <person name="Leushkin E.V."/>
            <person name="Sutormin R.A."/>
            <person name="Nabieva E.R."/>
            <person name="Penin A.A."/>
            <person name="Kondrashov A.S."/>
            <person name="Logacheva M.D."/>
        </authorList>
    </citation>
    <scope>NUCLEOTIDE SEQUENCE [LARGE SCALE GENOMIC DNA]</scope>
</reference>
<comment type="caution">
    <text evidence="1">The sequence shown here is derived from an EMBL/GenBank/DDBJ whole genome shotgun (WGS) entry which is preliminary data.</text>
</comment>
<feature type="non-terminal residue" evidence="1">
    <location>
        <position position="96"/>
    </location>
</feature>
<protein>
    <submittedName>
        <fullName evidence="1">Addiction module antidote protein</fullName>
    </submittedName>
</protein>